<proteinExistence type="predicted"/>
<reference evidence="2" key="1">
    <citation type="journal article" date="2019" name="Curr. Biol.">
        <title>Genome Sequence of Striga asiatica Provides Insight into the Evolution of Plant Parasitism.</title>
        <authorList>
            <person name="Yoshida S."/>
            <person name="Kim S."/>
            <person name="Wafula E.K."/>
            <person name="Tanskanen J."/>
            <person name="Kim Y.M."/>
            <person name="Honaas L."/>
            <person name="Yang Z."/>
            <person name="Spallek T."/>
            <person name="Conn C.E."/>
            <person name="Ichihashi Y."/>
            <person name="Cheong K."/>
            <person name="Cui S."/>
            <person name="Der J.P."/>
            <person name="Gundlach H."/>
            <person name="Jiao Y."/>
            <person name="Hori C."/>
            <person name="Ishida J.K."/>
            <person name="Kasahara H."/>
            <person name="Kiba T."/>
            <person name="Kim M.S."/>
            <person name="Koo N."/>
            <person name="Laohavisit A."/>
            <person name="Lee Y.H."/>
            <person name="Lumba S."/>
            <person name="McCourt P."/>
            <person name="Mortimer J.C."/>
            <person name="Mutuku J.M."/>
            <person name="Nomura T."/>
            <person name="Sasaki-Sekimoto Y."/>
            <person name="Seto Y."/>
            <person name="Wang Y."/>
            <person name="Wakatake T."/>
            <person name="Sakakibara H."/>
            <person name="Demura T."/>
            <person name="Yamaguchi S."/>
            <person name="Yoneyama K."/>
            <person name="Manabe R.I."/>
            <person name="Nelson D.C."/>
            <person name="Schulman A.H."/>
            <person name="Timko M.P."/>
            <person name="dePamphilis C.W."/>
            <person name="Choi D."/>
            <person name="Shirasu K."/>
        </authorList>
    </citation>
    <scope>NUCLEOTIDE SEQUENCE [LARGE SCALE GENOMIC DNA]</scope>
    <source>
        <strain evidence="2">cv. UVA1</strain>
    </source>
</reference>
<dbReference type="EMBL" id="BKCP01006515">
    <property type="protein sequence ID" value="GER42963.1"/>
    <property type="molecule type" value="Genomic_DNA"/>
</dbReference>
<dbReference type="AlphaFoldDB" id="A0A5A7QCE4"/>
<comment type="caution">
    <text evidence="1">The sequence shown here is derived from an EMBL/GenBank/DDBJ whole genome shotgun (WGS) entry which is preliminary data.</text>
</comment>
<organism evidence="1 2">
    <name type="scientific">Striga asiatica</name>
    <name type="common">Asiatic witchweed</name>
    <name type="synonym">Buchnera asiatica</name>
    <dbReference type="NCBI Taxonomy" id="4170"/>
    <lineage>
        <taxon>Eukaryota</taxon>
        <taxon>Viridiplantae</taxon>
        <taxon>Streptophyta</taxon>
        <taxon>Embryophyta</taxon>
        <taxon>Tracheophyta</taxon>
        <taxon>Spermatophyta</taxon>
        <taxon>Magnoliopsida</taxon>
        <taxon>eudicotyledons</taxon>
        <taxon>Gunneridae</taxon>
        <taxon>Pentapetalae</taxon>
        <taxon>asterids</taxon>
        <taxon>lamiids</taxon>
        <taxon>Lamiales</taxon>
        <taxon>Orobanchaceae</taxon>
        <taxon>Buchnereae</taxon>
        <taxon>Striga</taxon>
    </lineage>
</organism>
<keyword evidence="1" id="KW-0489">Methyltransferase</keyword>
<evidence type="ECO:0000313" key="1">
    <source>
        <dbReference type="EMBL" id="GER42963.1"/>
    </source>
</evidence>
<dbReference type="GO" id="GO:0008168">
    <property type="term" value="F:methyltransferase activity"/>
    <property type="evidence" value="ECO:0007669"/>
    <property type="project" value="UniProtKB-KW"/>
</dbReference>
<keyword evidence="2" id="KW-1185">Reference proteome</keyword>
<dbReference type="Proteomes" id="UP000325081">
    <property type="component" value="Unassembled WGS sequence"/>
</dbReference>
<evidence type="ECO:0000313" key="2">
    <source>
        <dbReference type="Proteomes" id="UP000325081"/>
    </source>
</evidence>
<accession>A0A5A7QCE4</accession>
<sequence>MPVVAGRDRKRRTRGTRAQVHAERLIGDHRFKTEGATEFLSKYGRSSRRGSALESTYATARTNTNFELDGGLTGGWSRTVAAMEAEMIGFVWVLDFQIRNEMRD</sequence>
<dbReference type="GO" id="GO:0032259">
    <property type="term" value="P:methylation"/>
    <property type="evidence" value="ECO:0007669"/>
    <property type="project" value="UniProtKB-KW"/>
</dbReference>
<protein>
    <submittedName>
        <fullName evidence="1">Dual-specificity RNA methyltransferase RlmN</fullName>
    </submittedName>
</protein>
<keyword evidence="1" id="KW-0808">Transferase</keyword>
<gene>
    <name evidence="1" type="ORF">STAS_19784</name>
</gene>
<name>A0A5A7QCE4_STRAF</name>